<keyword evidence="6" id="KW-1185">Reference proteome</keyword>
<dbReference type="Proteomes" id="UP001558713">
    <property type="component" value="Unassembled WGS sequence"/>
</dbReference>
<dbReference type="Pfam" id="PF23622">
    <property type="entry name" value="LRR_At1g61320_AtMIF1"/>
    <property type="match status" value="1"/>
</dbReference>
<name>A0ABD1A3L2_CARAN</name>
<gene>
    <name evidence="5" type="ORF">V5N11_003945</name>
</gene>
<dbReference type="Pfam" id="PF23282">
    <property type="entry name" value="WHD_ROQ1"/>
    <property type="match status" value="1"/>
</dbReference>
<dbReference type="SUPFAM" id="SSF52058">
    <property type="entry name" value="L domain-like"/>
    <property type="match status" value="1"/>
</dbReference>
<evidence type="ECO:0000259" key="4">
    <source>
        <dbReference type="Pfam" id="PF23622"/>
    </source>
</evidence>
<dbReference type="AlphaFoldDB" id="A0ABD1A3L2"/>
<dbReference type="EMBL" id="JBANAX010000755">
    <property type="protein sequence ID" value="KAL1194350.1"/>
    <property type="molecule type" value="Genomic_DNA"/>
</dbReference>
<dbReference type="InterPro" id="IPR058192">
    <property type="entry name" value="WHD_ROQ1-like"/>
</dbReference>
<evidence type="ECO:0000256" key="2">
    <source>
        <dbReference type="ARBA" id="ARBA00022737"/>
    </source>
</evidence>
<evidence type="ECO:0000256" key="1">
    <source>
        <dbReference type="ARBA" id="ARBA00022614"/>
    </source>
</evidence>
<protein>
    <submittedName>
        <fullName evidence="5">Disease resistance protein RML1B</fullName>
    </submittedName>
</protein>
<dbReference type="Gene3D" id="3.80.10.10">
    <property type="entry name" value="Ribonuclease Inhibitor"/>
    <property type="match status" value="2"/>
</dbReference>
<dbReference type="PANTHER" id="PTHR11017:SF225">
    <property type="entry name" value="ADP-RIBOSYL CYCLASE_CYCLIC ADP-RIBOSE HYDROLASE-RELATED"/>
    <property type="match status" value="1"/>
</dbReference>
<keyword evidence="1" id="KW-0433">Leucine-rich repeat</keyword>
<dbReference type="InterPro" id="IPR032675">
    <property type="entry name" value="LRR_dom_sf"/>
</dbReference>
<sequence>MHADNNLHVRHGLQTLANKSLIHISTSEEIVMHRLLQQVGRQAIKRQEPWKRHILVDADEICNVLENDTGSSTVSGISFNIEKISGFGEVSLSQEAFKRMQHLQFLSVFKIRYDGNDRVQIPENMEFPPRLRFLHWIAYPRKILSPTFCPEYLVELDMQYSLLEKLWEGTQPLTNLKKMSLSSSWYLKELPDLSNATNLEGLDLSACKNLVELPSSFSYLHKLKYLDMMGCKKLQVVPLDINLRSLEVVNMYGCSRLRSFPHISTNITSLNISYTAVEELPGSIRRCSRLCALQIYKSSNLKTVTHVPINITYLDLSETGIEKIPYDIKGVHGLQSLFLGGCRKLASLPELPTSLMYLSANECESLESVSFPFNAPCVELSFTNCFKLNQEARRGIIQHSFPHGWAALPGRELPGELDHRSTGNSITIRLEGETPFSTFFRFKVFLVISPNHDAEESSSSTLCCRSIGKISCPIDETHFYIIPKPQAEHLVMFHSDLHNKDKCLEVGNEILFEFSNISHACEVIECGVRFYTDEAGRSSEGSHEYEQDQVFEDDNDWIYELGPGEASEFPENSIEEDNIEGNKHIDCWSWLILCFDVSYIVRTIGSFVWGGR</sequence>
<evidence type="ECO:0000313" key="5">
    <source>
        <dbReference type="EMBL" id="KAL1194350.1"/>
    </source>
</evidence>
<feature type="domain" description="At1g61320/AtMIF1 LRR" evidence="4">
    <location>
        <begin position="172"/>
        <end position="296"/>
    </location>
</feature>
<dbReference type="InterPro" id="IPR044974">
    <property type="entry name" value="Disease_R_plants"/>
</dbReference>
<dbReference type="InterPro" id="IPR055357">
    <property type="entry name" value="LRR_At1g61320_AtMIF1"/>
</dbReference>
<organism evidence="5 6">
    <name type="scientific">Cardamine amara subsp. amara</name>
    <dbReference type="NCBI Taxonomy" id="228776"/>
    <lineage>
        <taxon>Eukaryota</taxon>
        <taxon>Viridiplantae</taxon>
        <taxon>Streptophyta</taxon>
        <taxon>Embryophyta</taxon>
        <taxon>Tracheophyta</taxon>
        <taxon>Spermatophyta</taxon>
        <taxon>Magnoliopsida</taxon>
        <taxon>eudicotyledons</taxon>
        <taxon>Gunneridae</taxon>
        <taxon>Pentapetalae</taxon>
        <taxon>rosids</taxon>
        <taxon>malvids</taxon>
        <taxon>Brassicales</taxon>
        <taxon>Brassicaceae</taxon>
        <taxon>Cardamineae</taxon>
        <taxon>Cardamine</taxon>
    </lineage>
</organism>
<dbReference type="FunFam" id="3.80.10.10:FF:000386">
    <property type="entry name" value="Disease resistance protein RPS4"/>
    <property type="match status" value="1"/>
</dbReference>
<proteinExistence type="predicted"/>
<dbReference type="InterPro" id="IPR011713">
    <property type="entry name" value="Leu-rich_rpt_3"/>
</dbReference>
<accession>A0ABD1A3L2</accession>
<evidence type="ECO:0000313" key="6">
    <source>
        <dbReference type="Proteomes" id="UP001558713"/>
    </source>
</evidence>
<comment type="caution">
    <text evidence="5">The sequence shown here is derived from an EMBL/GenBank/DDBJ whole genome shotgun (WGS) entry which is preliminary data.</text>
</comment>
<dbReference type="PANTHER" id="PTHR11017">
    <property type="entry name" value="LEUCINE-RICH REPEAT-CONTAINING PROTEIN"/>
    <property type="match status" value="1"/>
</dbReference>
<feature type="domain" description="Disease resistance protein Roq1-like winged-helix" evidence="3">
    <location>
        <begin position="3"/>
        <end position="47"/>
    </location>
</feature>
<keyword evidence="2" id="KW-0677">Repeat</keyword>
<dbReference type="Pfam" id="PF07725">
    <property type="entry name" value="LRR_3"/>
    <property type="match status" value="1"/>
</dbReference>
<reference evidence="5 6" key="1">
    <citation type="submission" date="2024-04" db="EMBL/GenBank/DDBJ databases">
        <title>Genome assembly C_amara_ONT_v2.</title>
        <authorList>
            <person name="Yant L."/>
            <person name="Moore C."/>
            <person name="Slenker M."/>
        </authorList>
    </citation>
    <scope>NUCLEOTIDE SEQUENCE [LARGE SCALE GENOMIC DNA]</scope>
    <source>
        <tissue evidence="5">Leaf</tissue>
    </source>
</reference>
<evidence type="ECO:0000259" key="3">
    <source>
        <dbReference type="Pfam" id="PF23282"/>
    </source>
</evidence>